<dbReference type="InterPro" id="IPR011990">
    <property type="entry name" value="TPR-like_helical_dom_sf"/>
</dbReference>
<dbReference type="OrthoDB" id="5964849at2"/>
<sequence>MLYRNSKHALLSLAITVALGAGVVATAAAAGVGQRAERQSKKSQKEEVKYPQATREEPKVKASTKMQKQLNKLFSDYQEEGKEDQSLALVDEIIADPKANEYDKSVAAQIGAQLAYGKDDSAKAKTYLGQVLEFNGLDNNGHYQSMFFLAQLQLQDDENEKSLATLDRFFNETKSQNPDELVVKGQLLYNMERYSDAIPVLKQAVDASPEPKDSWVQLLMASYAEAGQSQQAITLAEQMAAKNPNDKKVQMNLASVYLQADQVDKAAATLEKLRASGQMTDEREYRQLYTTYANMDGKEKQVIDVINEGLQKGVLKDDYQTNLALAQSYYYSEQIPQAIDAWKKAAPLSENGETYLNLARVLWQEDRIPEAKQAAQSALDKGLKNPADAKKILALP</sequence>
<evidence type="ECO:0000256" key="1">
    <source>
        <dbReference type="PROSITE-ProRule" id="PRU00339"/>
    </source>
</evidence>
<feature type="compositionally biased region" description="Basic and acidic residues" evidence="2">
    <location>
        <begin position="35"/>
        <end position="60"/>
    </location>
</feature>
<accession>A0A0R0CRN4</accession>
<feature type="signal peptide" evidence="3">
    <location>
        <begin position="1"/>
        <end position="20"/>
    </location>
</feature>
<name>A0A0R0CRN4_9GAMM</name>
<dbReference type="Pfam" id="PF13181">
    <property type="entry name" value="TPR_8"/>
    <property type="match status" value="1"/>
</dbReference>
<evidence type="ECO:0000313" key="5">
    <source>
        <dbReference type="Proteomes" id="UP000052052"/>
    </source>
</evidence>
<protein>
    <submittedName>
        <fullName evidence="4">Uncharacterized protein</fullName>
    </submittedName>
</protein>
<dbReference type="Pfam" id="PF14559">
    <property type="entry name" value="TPR_19"/>
    <property type="match status" value="1"/>
</dbReference>
<dbReference type="RefSeq" id="WP_057656716.1">
    <property type="nucleotide sequence ID" value="NZ_LDJL01000001.1"/>
</dbReference>
<organism evidence="4 5">
    <name type="scientific">Pseudoxanthomonas dokdonensis</name>
    <dbReference type="NCBI Taxonomy" id="344882"/>
    <lineage>
        <taxon>Bacteria</taxon>
        <taxon>Pseudomonadati</taxon>
        <taxon>Pseudomonadota</taxon>
        <taxon>Gammaproteobacteria</taxon>
        <taxon>Lysobacterales</taxon>
        <taxon>Lysobacteraceae</taxon>
        <taxon>Pseudoxanthomonas</taxon>
    </lineage>
</organism>
<keyword evidence="5" id="KW-1185">Reference proteome</keyword>
<proteinExistence type="predicted"/>
<dbReference type="PROSITE" id="PS50005">
    <property type="entry name" value="TPR"/>
    <property type="match status" value="1"/>
</dbReference>
<dbReference type="SMART" id="SM00028">
    <property type="entry name" value="TPR"/>
    <property type="match status" value="3"/>
</dbReference>
<dbReference type="Pfam" id="PF13432">
    <property type="entry name" value="TPR_16"/>
    <property type="match status" value="1"/>
</dbReference>
<comment type="caution">
    <text evidence="4">The sequence shown here is derived from an EMBL/GenBank/DDBJ whole genome shotgun (WGS) entry which is preliminary data.</text>
</comment>
<evidence type="ECO:0000256" key="3">
    <source>
        <dbReference type="SAM" id="SignalP"/>
    </source>
</evidence>
<dbReference type="Gene3D" id="1.25.40.10">
    <property type="entry name" value="Tetratricopeptide repeat domain"/>
    <property type="match status" value="3"/>
</dbReference>
<dbReference type="STRING" id="344882.ABB29_00880"/>
<evidence type="ECO:0000313" key="4">
    <source>
        <dbReference type="EMBL" id="KRG72048.1"/>
    </source>
</evidence>
<keyword evidence="1" id="KW-0802">TPR repeat</keyword>
<feature type="repeat" description="TPR" evidence="1">
    <location>
        <begin position="178"/>
        <end position="211"/>
    </location>
</feature>
<evidence type="ECO:0000256" key="2">
    <source>
        <dbReference type="SAM" id="MobiDB-lite"/>
    </source>
</evidence>
<keyword evidence="3" id="KW-0732">Signal</keyword>
<feature type="region of interest" description="Disordered" evidence="2">
    <location>
        <begin position="34"/>
        <end position="62"/>
    </location>
</feature>
<dbReference type="InterPro" id="IPR019734">
    <property type="entry name" value="TPR_rpt"/>
</dbReference>
<dbReference type="EMBL" id="LDJL01000001">
    <property type="protein sequence ID" value="KRG72048.1"/>
    <property type="molecule type" value="Genomic_DNA"/>
</dbReference>
<dbReference type="PATRIC" id="fig|344882.3.peg.181"/>
<reference evidence="4 5" key="1">
    <citation type="submission" date="2015-05" db="EMBL/GenBank/DDBJ databases">
        <title>Genome sequencing and analysis of members of genus Stenotrophomonas.</title>
        <authorList>
            <person name="Patil P.P."/>
            <person name="Midha S."/>
            <person name="Patil P.B."/>
        </authorList>
    </citation>
    <scope>NUCLEOTIDE SEQUENCE [LARGE SCALE GENOMIC DNA]</scope>
    <source>
        <strain evidence="4 5">DSM 21858</strain>
    </source>
</reference>
<feature type="chain" id="PRO_5006394477" evidence="3">
    <location>
        <begin position="21"/>
        <end position="396"/>
    </location>
</feature>
<dbReference type="AlphaFoldDB" id="A0A0R0CRN4"/>
<dbReference type="SUPFAM" id="SSF48452">
    <property type="entry name" value="TPR-like"/>
    <property type="match status" value="1"/>
</dbReference>
<dbReference type="Proteomes" id="UP000052052">
    <property type="component" value="Unassembled WGS sequence"/>
</dbReference>
<gene>
    <name evidence="4" type="ORF">ABB29_00880</name>
</gene>